<name>A0A1G8NW68_9RHOO</name>
<evidence type="ECO:0000313" key="1">
    <source>
        <dbReference type="EMBL" id="SDI84469.1"/>
    </source>
</evidence>
<dbReference type="STRING" id="83767.SAMN05660652_04122"/>
<organism evidence="1 2">
    <name type="scientific">Propionivibrio dicarboxylicus</name>
    <dbReference type="NCBI Taxonomy" id="83767"/>
    <lineage>
        <taxon>Bacteria</taxon>
        <taxon>Pseudomonadati</taxon>
        <taxon>Pseudomonadota</taxon>
        <taxon>Betaproteobacteria</taxon>
        <taxon>Rhodocyclales</taxon>
        <taxon>Rhodocyclaceae</taxon>
        <taxon>Propionivibrio</taxon>
    </lineage>
</organism>
<keyword evidence="2" id="KW-1185">Reference proteome</keyword>
<sequence>MAAYKKCPTCKNHERGTTIYRCNHCGAMWCLKVGFIFNSGCGAGMDRCPRCGREKMPSFFGKGSFREIGCVG</sequence>
<dbReference type="Proteomes" id="UP000198607">
    <property type="component" value="Unassembled WGS sequence"/>
</dbReference>
<dbReference type="EMBL" id="FNCY01000037">
    <property type="protein sequence ID" value="SDI84469.1"/>
    <property type="molecule type" value="Genomic_DNA"/>
</dbReference>
<protein>
    <submittedName>
        <fullName evidence="1">Uncharacterized protein</fullName>
    </submittedName>
</protein>
<gene>
    <name evidence="1" type="ORF">SAMN05660652_04122</name>
</gene>
<dbReference type="AlphaFoldDB" id="A0A1G8NW68"/>
<proteinExistence type="predicted"/>
<accession>A0A1G8NW68</accession>
<reference evidence="1 2" key="1">
    <citation type="submission" date="2016-10" db="EMBL/GenBank/DDBJ databases">
        <authorList>
            <person name="de Groot N.N."/>
        </authorList>
    </citation>
    <scope>NUCLEOTIDE SEQUENCE [LARGE SCALE GENOMIC DNA]</scope>
    <source>
        <strain evidence="1 2">DSM 5885</strain>
    </source>
</reference>
<evidence type="ECO:0000313" key="2">
    <source>
        <dbReference type="Proteomes" id="UP000198607"/>
    </source>
</evidence>